<gene>
    <name evidence="1" type="ORF">FHY64_07650</name>
</gene>
<dbReference type="EMBL" id="VFFF01000001">
    <property type="protein sequence ID" value="TNY33142.1"/>
    <property type="molecule type" value="Genomic_DNA"/>
</dbReference>
<evidence type="ECO:0008006" key="3">
    <source>
        <dbReference type="Google" id="ProtNLM"/>
    </source>
</evidence>
<comment type="caution">
    <text evidence="1">The sequence shown here is derived from an EMBL/GenBank/DDBJ whole genome shotgun (WGS) entry which is preliminary data.</text>
</comment>
<keyword evidence="2" id="KW-1185">Reference proteome</keyword>
<organism evidence="1 2">
    <name type="scientific">Pelagovum pacificum</name>
    <dbReference type="NCBI Taxonomy" id="2588711"/>
    <lineage>
        <taxon>Bacteria</taxon>
        <taxon>Pseudomonadati</taxon>
        <taxon>Pseudomonadota</taxon>
        <taxon>Alphaproteobacteria</taxon>
        <taxon>Rhodobacterales</taxon>
        <taxon>Paracoccaceae</taxon>
        <taxon>Pelagovum</taxon>
    </lineage>
</organism>
<dbReference type="Proteomes" id="UP000314011">
    <property type="component" value="Unassembled WGS sequence"/>
</dbReference>
<sequence>MKRLILVVAILAVASCGGERGSTGPVANACMASDRGNNNAALCGCVQRAAHQTLNRSEQRETARYFSDPERLQRMKLDDRPHADEAWRRYSRFIDTAESMCS</sequence>
<dbReference type="RefSeq" id="WP_140193826.1">
    <property type="nucleotide sequence ID" value="NZ_CP065915.1"/>
</dbReference>
<accession>A0A5C5GEE0</accession>
<dbReference type="AlphaFoldDB" id="A0A5C5GEE0"/>
<name>A0A5C5GEE0_9RHOB</name>
<protein>
    <recommendedName>
        <fullName evidence="3">Arginine transporter</fullName>
    </recommendedName>
</protein>
<dbReference type="OrthoDB" id="7659053at2"/>
<dbReference type="PROSITE" id="PS51257">
    <property type="entry name" value="PROKAR_LIPOPROTEIN"/>
    <property type="match status" value="1"/>
</dbReference>
<proteinExistence type="predicted"/>
<reference evidence="1 2" key="1">
    <citation type="submission" date="2019-06" db="EMBL/GenBank/DDBJ databases">
        <title>Genome of new Rhodobacteraceae sp. SM1903.</title>
        <authorList>
            <person name="Ren X."/>
        </authorList>
    </citation>
    <scope>NUCLEOTIDE SEQUENCE [LARGE SCALE GENOMIC DNA]</scope>
    <source>
        <strain evidence="1 2">SM1903</strain>
    </source>
</reference>
<evidence type="ECO:0000313" key="2">
    <source>
        <dbReference type="Proteomes" id="UP000314011"/>
    </source>
</evidence>
<evidence type="ECO:0000313" key="1">
    <source>
        <dbReference type="EMBL" id="TNY33142.1"/>
    </source>
</evidence>